<reference evidence="2" key="1">
    <citation type="submission" date="2022-11" db="UniProtKB">
        <authorList>
            <consortium name="WormBaseParasite"/>
        </authorList>
    </citation>
    <scope>IDENTIFICATION</scope>
</reference>
<evidence type="ECO:0000313" key="2">
    <source>
        <dbReference type="WBParaSite" id="PS1159_v2.g5828.t1"/>
    </source>
</evidence>
<dbReference type="WBParaSite" id="PS1159_v2.g5828.t1">
    <property type="protein sequence ID" value="PS1159_v2.g5828.t1"/>
    <property type="gene ID" value="PS1159_v2.g5828"/>
</dbReference>
<evidence type="ECO:0000313" key="1">
    <source>
        <dbReference type="Proteomes" id="UP000887580"/>
    </source>
</evidence>
<organism evidence="1 2">
    <name type="scientific">Panagrolaimus sp. PS1159</name>
    <dbReference type="NCBI Taxonomy" id="55785"/>
    <lineage>
        <taxon>Eukaryota</taxon>
        <taxon>Metazoa</taxon>
        <taxon>Ecdysozoa</taxon>
        <taxon>Nematoda</taxon>
        <taxon>Chromadorea</taxon>
        <taxon>Rhabditida</taxon>
        <taxon>Tylenchina</taxon>
        <taxon>Panagrolaimomorpha</taxon>
        <taxon>Panagrolaimoidea</taxon>
        <taxon>Panagrolaimidae</taxon>
        <taxon>Panagrolaimus</taxon>
    </lineage>
</organism>
<accession>A0AC35GJT5</accession>
<sequence>MLKTAFRYAFDQLSKVISKEFNEEPANSTSDLEDISISFFTPDSNGIGLIVSTSWQKSIYFNGNEKWKKYIIGEKVDPKQRDITWEAMN</sequence>
<proteinExistence type="predicted"/>
<name>A0AC35GJT5_9BILA</name>
<dbReference type="Proteomes" id="UP000887580">
    <property type="component" value="Unplaced"/>
</dbReference>
<protein>
    <submittedName>
        <fullName evidence="2">Uncharacterized protein</fullName>
    </submittedName>
</protein>